<dbReference type="OrthoDB" id="3356378at2759"/>
<sequence>MHATAARLLRIQPVPASTMPRAVAAGSSSGRPMPRADAAPSVADQLLAMPHRPPNLRMEPFVHGKSRYWKVSAKERDMLRAQRREA</sequence>
<feature type="region of interest" description="Disordered" evidence="1">
    <location>
        <begin position="16"/>
        <end position="39"/>
    </location>
</feature>
<protein>
    <submittedName>
        <fullName evidence="2">Uncharacterized protein</fullName>
    </submittedName>
</protein>
<organism evidence="2 3">
    <name type="scientific">Malassezia restricta (strain ATCC 96810 / NBRC 103918 / CBS 7877)</name>
    <name type="common">Seborrheic dermatitis infection agent</name>
    <dbReference type="NCBI Taxonomy" id="425264"/>
    <lineage>
        <taxon>Eukaryota</taxon>
        <taxon>Fungi</taxon>
        <taxon>Dikarya</taxon>
        <taxon>Basidiomycota</taxon>
        <taxon>Ustilaginomycotina</taxon>
        <taxon>Malasseziomycetes</taxon>
        <taxon>Malasseziales</taxon>
        <taxon>Malasseziaceae</taxon>
        <taxon>Malassezia</taxon>
    </lineage>
</organism>
<gene>
    <name evidence="2" type="ORF">DNF11_2559</name>
</gene>
<dbReference type="AlphaFoldDB" id="A0A3G2S8E3"/>
<dbReference type="EMBL" id="CP033151">
    <property type="protein sequence ID" value="AYO43509.1"/>
    <property type="molecule type" value="Genomic_DNA"/>
</dbReference>
<accession>A0A3G2S8E3</accession>
<proteinExistence type="predicted"/>
<dbReference type="VEuPathDB" id="FungiDB:DNF11_2559"/>
<reference evidence="2 3" key="1">
    <citation type="submission" date="2018-10" db="EMBL/GenBank/DDBJ databases">
        <title>Complete genome sequence of Malassezia restricta CBS 7877.</title>
        <authorList>
            <person name="Morand S.C."/>
            <person name="Bertignac M."/>
            <person name="Iltis A."/>
            <person name="Kolder I."/>
            <person name="Pirovano W."/>
            <person name="Jourdain R."/>
            <person name="Clavaud C."/>
        </authorList>
    </citation>
    <scope>NUCLEOTIDE SEQUENCE [LARGE SCALE GENOMIC DNA]</scope>
    <source>
        <strain evidence="2 3">CBS 7877</strain>
    </source>
</reference>
<evidence type="ECO:0000313" key="3">
    <source>
        <dbReference type="Proteomes" id="UP000269793"/>
    </source>
</evidence>
<dbReference type="Proteomes" id="UP000269793">
    <property type="component" value="Chromosome IV"/>
</dbReference>
<evidence type="ECO:0000256" key="1">
    <source>
        <dbReference type="SAM" id="MobiDB-lite"/>
    </source>
</evidence>
<evidence type="ECO:0000313" key="2">
    <source>
        <dbReference type="EMBL" id="AYO43509.1"/>
    </source>
</evidence>
<keyword evidence="3" id="KW-1185">Reference proteome</keyword>
<name>A0A3G2S8E3_MALR7</name>